<evidence type="ECO:0000313" key="12">
    <source>
        <dbReference type="EMBL" id="KAK5164292.1"/>
    </source>
</evidence>
<dbReference type="Gene3D" id="3.30.70.100">
    <property type="match status" value="1"/>
</dbReference>
<feature type="transmembrane region" description="Helical" evidence="10">
    <location>
        <begin position="438"/>
        <end position="465"/>
    </location>
</feature>
<dbReference type="GO" id="GO:0043682">
    <property type="term" value="F:P-type divalent copper transporter activity"/>
    <property type="evidence" value="ECO:0007669"/>
    <property type="project" value="TreeGrafter"/>
</dbReference>
<dbReference type="NCBIfam" id="TIGR01525">
    <property type="entry name" value="ATPase-IB_hvy"/>
    <property type="match status" value="1"/>
</dbReference>
<feature type="transmembrane region" description="Helical" evidence="10">
    <location>
        <begin position="398"/>
        <end position="418"/>
    </location>
</feature>
<evidence type="ECO:0000256" key="4">
    <source>
        <dbReference type="ARBA" id="ARBA00022723"/>
    </source>
</evidence>
<keyword evidence="6 10" id="KW-0067">ATP-binding</keyword>
<dbReference type="InterPro" id="IPR017969">
    <property type="entry name" value="Heavy-metal-associated_CS"/>
</dbReference>
<dbReference type="NCBIfam" id="TIGR01494">
    <property type="entry name" value="ATPase_P-type"/>
    <property type="match status" value="2"/>
</dbReference>
<dbReference type="InterPro" id="IPR044492">
    <property type="entry name" value="P_typ_ATPase_HD_dom"/>
</dbReference>
<dbReference type="GO" id="GO:0016020">
    <property type="term" value="C:membrane"/>
    <property type="evidence" value="ECO:0007669"/>
    <property type="project" value="UniProtKB-SubCell"/>
</dbReference>
<dbReference type="GO" id="GO:0055070">
    <property type="term" value="P:copper ion homeostasis"/>
    <property type="evidence" value="ECO:0007669"/>
    <property type="project" value="TreeGrafter"/>
</dbReference>
<reference evidence="12 13" key="1">
    <citation type="submission" date="2023-08" db="EMBL/GenBank/DDBJ databases">
        <title>Black Yeasts Isolated from many extreme environments.</title>
        <authorList>
            <person name="Coleine C."/>
            <person name="Stajich J.E."/>
            <person name="Selbmann L."/>
        </authorList>
    </citation>
    <scope>NUCLEOTIDE SEQUENCE [LARGE SCALE GENOMIC DNA]</scope>
    <source>
        <strain evidence="12 13">CCFEE 5935</strain>
    </source>
</reference>
<keyword evidence="13" id="KW-1185">Reference proteome</keyword>
<dbReference type="InterPro" id="IPR036163">
    <property type="entry name" value="HMA_dom_sf"/>
</dbReference>
<dbReference type="Gene3D" id="2.70.150.10">
    <property type="entry name" value="Calcium-transporting ATPase, cytoplasmic transduction domain A"/>
    <property type="match status" value="1"/>
</dbReference>
<dbReference type="SUPFAM" id="SSF55008">
    <property type="entry name" value="HMA, heavy metal-associated domain"/>
    <property type="match status" value="1"/>
</dbReference>
<gene>
    <name evidence="12" type="ORF">LTR77_009987</name>
</gene>
<dbReference type="PRINTS" id="PR00119">
    <property type="entry name" value="CATATPASE"/>
</dbReference>
<keyword evidence="4 10" id="KW-0479">Metal-binding</keyword>
<feature type="transmembrane region" description="Helical" evidence="10">
    <location>
        <begin position="768"/>
        <end position="791"/>
    </location>
</feature>
<dbReference type="PROSITE" id="PS00154">
    <property type="entry name" value="ATPASE_E1_E2"/>
    <property type="match status" value="1"/>
</dbReference>
<evidence type="ECO:0000259" key="11">
    <source>
        <dbReference type="PROSITE" id="PS50846"/>
    </source>
</evidence>
<organism evidence="12 13">
    <name type="scientific">Saxophila tyrrhenica</name>
    <dbReference type="NCBI Taxonomy" id="1690608"/>
    <lineage>
        <taxon>Eukaryota</taxon>
        <taxon>Fungi</taxon>
        <taxon>Dikarya</taxon>
        <taxon>Ascomycota</taxon>
        <taxon>Pezizomycotina</taxon>
        <taxon>Dothideomycetes</taxon>
        <taxon>Dothideomycetidae</taxon>
        <taxon>Mycosphaerellales</taxon>
        <taxon>Extremaceae</taxon>
        <taxon>Saxophila</taxon>
    </lineage>
</organism>
<keyword evidence="9 10" id="KW-0472">Membrane</keyword>
<feature type="domain" description="HMA" evidence="11">
    <location>
        <begin position="56"/>
        <end position="122"/>
    </location>
</feature>
<dbReference type="Pfam" id="PF00403">
    <property type="entry name" value="HMA"/>
    <property type="match status" value="1"/>
</dbReference>
<dbReference type="PROSITE" id="PS01047">
    <property type="entry name" value="HMA_1"/>
    <property type="match status" value="1"/>
</dbReference>
<dbReference type="SFLD" id="SFLDG00002">
    <property type="entry name" value="C1.7:_P-type_atpase_like"/>
    <property type="match status" value="1"/>
</dbReference>
<feature type="transmembrane region" description="Helical" evidence="10">
    <location>
        <begin position="147"/>
        <end position="167"/>
    </location>
</feature>
<dbReference type="GO" id="GO:0005507">
    <property type="term" value="F:copper ion binding"/>
    <property type="evidence" value="ECO:0007669"/>
    <property type="project" value="TreeGrafter"/>
</dbReference>
<dbReference type="InterPro" id="IPR018303">
    <property type="entry name" value="ATPase_P-typ_P_site"/>
</dbReference>
<keyword evidence="5 10" id="KW-0547">Nucleotide-binding</keyword>
<dbReference type="InterPro" id="IPR023299">
    <property type="entry name" value="ATPase_P-typ_cyto_dom_N"/>
</dbReference>
<protein>
    <recommendedName>
        <fullName evidence="11">HMA domain-containing protein</fullName>
    </recommendedName>
</protein>
<feature type="transmembrane region" description="Helical" evidence="10">
    <location>
        <begin position="797"/>
        <end position="815"/>
    </location>
</feature>
<evidence type="ECO:0000256" key="10">
    <source>
        <dbReference type="RuleBase" id="RU362081"/>
    </source>
</evidence>
<accession>A0AAV9NWK5</accession>
<feature type="transmembrane region" description="Helical" evidence="10">
    <location>
        <begin position="240"/>
        <end position="258"/>
    </location>
</feature>
<dbReference type="SFLD" id="SFLDF00027">
    <property type="entry name" value="p-type_atpase"/>
    <property type="match status" value="1"/>
</dbReference>
<dbReference type="Gene3D" id="3.40.1110.10">
    <property type="entry name" value="Calcium-transporting ATPase, cytoplasmic domain N"/>
    <property type="match status" value="1"/>
</dbReference>
<dbReference type="SUPFAM" id="SSF81653">
    <property type="entry name" value="Calcium ATPase, transduction domain A"/>
    <property type="match status" value="1"/>
</dbReference>
<dbReference type="InterPro" id="IPR023214">
    <property type="entry name" value="HAD_sf"/>
</dbReference>
<dbReference type="Proteomes" id="UP001337655">
    <property type="component" value="Unassembled WGS sequence"/>
</dbReference>
<evidence type="ECO:0000256" key="9">
    <source>
        <dbReference type="ARBA" id="ARBA00023136"/>
    </source>
</evidence>
<dbReference type="SFLD" id="SFLDS00003">
    <property type="entry name" value="Haloacid_Dehalogenase"/>
    <property type="match status" value="1"/>
</dbReference>
<dbReference type="SUPFAM" id="SSF56784">
    <property type="entry name" value="HAD-like"/>
    <property type="match status" value="1"/>
</dbReference>
<comment type="similarity">
    <text evidence="2 10">Belongs to the cation transport ATPase (P-type) (TC 3.A.3) family. Type IB subfamily.</text>
</comment>
<keyword evidence="8 10" id="KW-1133">Transmembrane helix</keyword>
<evidence type="ECO:0000256" key="8">
    <source>
        <dbReference type="ARBA" id="ARBA00022989"/>
    </source>
</evidence>
<evidence type="ECO:0000256" key="6">
    <source>
        <dbReference type="ARBA" id="ARBA00022840"/>
    </source>
</evidence>
<feature type="transmembrane region" description="Helical" evidence="10">
    <location>
        <begin position="213"/>
        <end position="234"/>
    </location>
</feature>
<dbReference type="InterPro" id="IPR027256">
    <property type="entry name" value="P-typ_ATPase_IB"/>
</dbReference>
<dbReference type="GO" id="GO:0016887">
    <property type="term" value="F:ATP hydrolysis activity"/>
    <property type="evidence" value="ECO:0007669"/>
    <property type="project" value="InterPro"/>
</dbReference>
<dbReference type="InterPro" id="IPR006121">
    <property type="entry name" value="HMA_dom"/>
</dbReference>
<dbReference type="PANTHER" id="PTHR43520:SF32">
    <property type="entry name" value="COPPER RESISTANCE P-TYPE ATPASE (EUROFUNG)"/>
    <property type="match status" value="1"/>
</dbReference>
<name>A0AAV9NWK5_9PEZI</name>
<sequence>MILIRACEFLDLGIIKAQPNIFDNGPVDDINNAQRNFRLDGRGKDTEFSSQPARLTTSKISLAGMTCAACSTTISNAVSKLSGVERIAVSVPLSRATVVHHPSQTSLQDILSTIEDLGYGATAGERSAQQNLKVLEQREEIERLRSAFTNAAVVASAVSGLETVLWLHLPLVAVRMIRLVGAGLATWTQVSDAGVIHHAAWRRGLRGKLTMDSLVSLSLLLGMVLSVFNVLLFGLEEGKVYWSSLSLLTTVILGGRLLDTVLRKQSTLTFAGLYRLQEKSMFVKLVRSAAREVEGEQVVDAAALVPRDEIKIGSGVIIPCDCYVLRGETWVDQATMTGESRAVLKKPGDSLLAGTTNLSYEIVAVVSKPQEDSALESLIASISTATENSSPSKEVDTLISRFAAGILTLTVVCFLATLNARWSHVSPSLALNFACERAMAILASACPCALGLATPTAVIAGLDAAQQRGVIVKRGFETLQALSRLTHVVLDKTGTLTTGQLSVPDVQGRLDEMQRMLLCIAERDDAANHPVAGAVFRWAFAGLSEEKRRLVHEAKVCKTLNQAGNGVTCSTQLQPADEWQTVYAGNETFLQQNHILMPECTAKASAEPDSTLVHIAINNEYIGSLRLRDTIRPSAPAVISTLKHTHNLSLSMLTGDVSTEANRVAQHLQIPVLSSHALPTEKQTFVRALRARSSHNRVAMLGDGLNDAPALSAADVGIALNSTSARAGVAEATNAQTADVIFTSPELSRLPELLEIAEKTTRQAGWNLWWAVGYNLIAVGLAMGVAEPVVVVDAARAGTMMALSSVSVLGWSLWLRRDLSGISSKGAKRG</sequence>
<evidence type="ECO:0000256" key="2">
    <source>
        <dbReference type="ARBA" id="ARBA00006024"/>
    </source>
</evidence>
<dbReference type="InterPro" id="IPR001757">
    <property type="entry name" value="P_typ_ATPase"/>
</dbReference>
<comment type="caution">
    <text evidence="12">The sequence shown here is derived from an EMBL/GenBank/DDBJ whole genome shotgun (WGS) entry which is preliminary data.</text>
</comment>
<dbReference type="PANTHER" id="PTHR43520">
    <property type="entry name" value="ATP7, ISOFORM B"/>
    <property type="match status" value="1"/>
</dbReference>
<dbReference type="InterPro" id="IPR059000">
    <property type="entry name" value="ATPase_P-type_domA"/>
</dbReference>
<dbReference type="EMBL" id="JAVRRT010000020">
    <property type="protein sequence ID" value="KAK5164292.1"/>
    <property type="molecule type" value="Genomic_DNA"/>
</dbReference>
<evidence type="ECO:0000256" key="1">
    <source>
        <dbReference type="ARBA" id="ARBA00004141"/>
    </source>
</evidence>
<dbReference type="GeneID" id="89931317"/>
<evidence type="ECO:0000256" key="7">
    <source>
        <dbReference type="ARBA" id="ARBA00022967"/>
    </source>
</evidence>
<dbReference type="GO" id="GO:0005524">
    <property type="term" value="F:ATP binding"/>
    <property type="evidence" value="ECO:0007669"/>
    <property type="project" value="UniProtKB-UniRule"/>
</dbReference>
<evidence type="ECO:0000256" key="5">
    <source>
        <dbReference type="ARBA" id="ARBA00022741"/>
    </source>
</evidence>
<evidence type="ECO:0000256" key="3">
    <source>
        <dbReference type="ARBA" id="ARBA00022692"/>
    </source>
</evidence>
<keyword evidence="3 10" id="KW-0812">Transmembrane</keyword>
<dbReference type="RefSeq" id="XP_064654585.1">
    <property type="nucleotide sequence ID" value="XM_064807212.1"/>
</dbReference>
<dbReference type="CDD" id="cd00371">
    <property type="entry name" value="HMA"/>
    <property type="match status" value="1"/>
</dbReference>
<proteinExistence type="inferred from homology"/>
<dbReference type="FunFam" id="3.30.70.100:FF:000005">
    <property type="entry name" value="Copper-exporting P-type ATPase A"/>
    <property type="match status" value="1"/>
</dbReference>
<dbReference type="PROSITE" id="PS50846">
    <property type="entry name" value="HMA_2"/>
    <property type="match status" value="1"/>
</dbReference>
<evidence type="ECO:0000313" key="13">
    <source>
        <dbReference type="Proteomes" id="UP001337655"/>
    </source>
</evidence>
<keyword evidence="7" id="KW-1278">Translocase</keyword>
<dbReference type="InterPro" id="IPR008250">
    <property type="entry name" value="ATPase_P-typ_transduc_dom_A_sf"/>
</dbReference>
<comment type="subcellular location">
    <subcellularLocation>
        <location evidence="1">Membrane</location>
        <topology evidence="1">Multi-pass membrane protein</topology>
    </subcellularLocation>
</comment>
<dbReference type="Gene3D" id="3.40.50.1000">
    <property type="entry name" value="HAD superfamily/HAD-like"/>
    <property type="match status" value="1"/>
</dbReference>
<dbReference type="InterPro" id="IPR036412">
    <property type="entry name" value="HAD-like_sf"/>
</dbReference>
<dbReference type="AlphaFoldDB" id="A0AAV9NWK5"/>
<dbReference type="Pfam" id="PF00702">
    <property type="entry name" value="Hydrolase"/>
    <property type="match status" value="1"/>
</dbReference>
<dbReference type="Pfam" id="PF00122">
    <property type="entry name" value="E1-E2_ATPase"/>
    <property type="match status" value="1"/>
</dbReference>